<dbReference type="InterPro" id="IPR010130">
    <property type="entry name" value="T1SS_OMP_TolC"/>
</dbReference>
<keyword evidence="5" id="KW-0812">Transmembrane</keyword>
<feature type="region of interest" description="Disordered" evidence="9">
    <location>
        <begin position="612"/>
        <end position="646"/>
    </location>
</feature>
<dbReference type="GO" id="GO:0015288">
    <property type="term" value="F:porin activity"/>
    <property type="evidence" value="ECO:0007669"/>
    <property type="project" value="TreeGrafter"/>
</dbReference>
<dbReference type="GO" id="GO:0015562">
    <property type="term" value="F:efflux transmembrane transporter activity"/>
    <property type="evidence" value="ECO:0007669"/>
    <property type="project" value="InterPro"/>
</dbReference>
<evidence type="ECO:0000256" key="2">
    <source>
        <dbReference type="ARBA" id="ARBA00007613"/>
    </source>
</evidence>
<evidence type="ECO:0000256" key="5">
    <source>
        <dbReference type="ARBA" id="ARBA00022692"/>
    </source>
</evidence>
<organism evidence="11 12">
    <name type="scientific">Desulfoluna spongiiphila</name>
    <dbReference type="NCBI Taxonomy" id="419481"/>
    <lineage>
        <taxon>Bacteria</taxon>
        <taxon>Pseudomonadati</taxon>
        <taxon>Thermodesulfobacteriota</taxon>
        <taxon>Desulfobacteria</taxon>
        <taxon>Desulfobacterales</taxon>
        <taxon>Desulfolunaceae</taxon>
        <taxon>Desulfoluna</taxon>
    </lineage>
</organism>
<evidence type="ECO:0000313" key="12">
    <source>
        <dbReference type="Proteomes" id="UP000198870"/>
    </source>
</evidence>
<evidence type="ECO:0000259" key="10">
    <source>
        <dbReference type="PROSITE" id="PS51123"/>
    </source>
</evidence>
<dbReference type="Pfam" id="PF00691">
    <property type="entry name" value="OmpA"/>
    <property type="match status" value="1"/>
</dbReference>
<dbReference type="InterPro" id="IPR036737">
    <property type="entry name" value="OmpA-like_sf"/>
</dbReference>
<dbReference type="EMBL" id="FMUX01000023">
    <property type="protein sequence ID" value="SCY81244.1"/>
    <property type="molecule type" value="Genomic_DNA"/>
</dbReference>
<dbReference type="InterPro" id="IPR051906">
    <property type="entry name" value="TolC-like"/>
</dbReference>
<evidence type="ECO:0000256" key="4">
    <source>
        <dbReference type="ARBA" id="ARBA00022452"/>
    </source>
</evidence>
<dbReference type="STRING" id="419481.SAMN05216233_12312"/>
<evidence type="ECO:0000256" key="7">
    <source>
        <dbReference type="ARBA" id="ARBA00023237"/>
    </source>
</evidence>
<dbReference type="OrthoDB" id="9805566at2"/>
<dbReference type="CDD" id="cd07185">
    <property type="entry name" value="OmpA_C-like"/>
    <property type="match status" value="1"/>
</dbReference>
<keyword evidence="7" id="KW-0998">Cell outer membrane</keyword>
<dbReference type="SUPFAM" id="SSF103088">
    <property type="entry name" value="OmpA-like"/>
    <property type="match status" value="1"/>
</dbReference>
<proteinExistence type="inferred from homology"/>
<evidence type="ECO:0000256" key="6">
    <source>
        <dbReference type="ARBA" id="ARBA00023136"/>
    </source>
</evidence>
<dbReference type="SUPFAM" id="SSF56954">
    <property type="entry name" value="Outer membrane efflux proteins (OEP)"/>
    <property type="match status" value="1"/>
</dbReference>
<comment type="similarity">
    <text evidence="2">Belongs to the outer membrane factor (OMF) (TC 1.B.17) family.</text>
</comment>
<dbReference type="Pfam" id="PF02321">
    <property type="entry name" value="OEP"/>
    <property type="match status" value="2"/>
</dbReference>
<dbReference type="GO" id="GO:0009279">
    <property type="term" value="C:cell outer membrane"/>
    <property type="evidence" value="ECO:0007669"/>
    <property type="project" value="UniProtKB-SubCell"/>
</dbReference>
<dbReference type="InterPro" id="IPR003423">
    <property type="entry name" value="OMP_efflux"/>
</dbReference>
<evidence type="ECO:0000256" key="8">
    <source>
        <dbReference type="PROSITE-ProRule" id="PRU00473"/>
    </source>
</evidence>
<keyword evidence="12" id="KW-1185">Reference proteome</keyword>
<dbReference type="PROSITE" id="PS51123">
    <property type="entry name" value="OMPA_2"/>
    <property type="match status" value="1"/>
</dbReference>
<keyword evidence="4" id="KW-1134">Transmembrane beta strand</keyword>
<protein>
    <submittedName>
        <fullName evidence="11">Outer membrane protein, adhesin transport system</fullName>
    </submittedName>
</protein>
<dbReference type="PRINTS" id="PR01021">
    <property type="entry name" value="OMPADOMAIN"/>
</dbReference>
<dbReference type="Gene3D" id="1.20.1600.10">
    <property type="entry name" value="Outer membrane efflux proteins (OEP)"/>
    <property type="match status" value="1"/>
</dbReference>
<evidence type="ECO:0000256" key="9">
    <source>
        <dbReference type="SAM" id="MobiDB-lite"/>
    </source>
</evidence>
<feature type="domain" description="OmpA-like" evidence="10">
    <location>
        <begin position="527"/>
        <end position="644"/>
    </location>
</feature>
<dbReference type="Proteomes" id="UP000198870">
    <property type="component" value="Unassembled WGS sequence"/>
</dbReference>
<evidence type="ECO:0000313" key="11">
    <source>
        <dbReference type="EMBL" id="SCY81244.1"/>
    </source>
</evidence>
<dbReference type="InterPro" id="IPR006664">
    <property type="entry name" value="OMP_bac"/>
</dbReference>
<comment type="subcellular location">
    <subcellularLocation>
        <location evidence="1">Cell outer membrane</location>
    </subcellularLocation>
</comment>
<dbReference type="NCBIfam" id="TIGR01844">
    <property type="entry name" value="type_I_sec_TolC"/>
    <property type="match status" value="1"/>
</dbReference>
<accession>A0A1G5IZA7</accession>
<evidence type="ECO:0000256" key="3">
    <source>
        <dbReference type="ARBA" id="ARBA00022448"/>
    </source>
</evidence>
<keyword evidence="3" id="KW-0813">Transport</keyword>
<dbReference type="InterPro" id="IPR006665">
    <property type="entry name" value="OmpA-like"/>
</dbReference>
<sequence>MCNRLFHWVIPVAVLVLSVAAVVSAEDERVASRTMTLSQVLDIVTNTNPEILEARKRYEGVLAERSIARSGYRPTIGAELAAGPEVTDGEDTNDEREELTAATATVYARMNLFNGGRTRATVRETDARILSAAYEVLNVSNRVFLDTAEAYLGVLQAKEMLALAKKNVATQEKILKQVREKAESGFNRISDLKNSEARFALAQSNYISRQQNLNQSVVKFHRQFGRFVSPDSMERPAPSFGVPDTVEKTVDIALKNHPALWVSRSNIEVRKHAVDKAKSAYWPTLDLELKAQHRSDTGGDEGDTDQASAMLKLNYTFFDGGVRKGETLKNNKNLHGENYRGYLERRNVNESVRLAWNILQAEKQREQYLGDHVRLSSDTLAAFKEEYHLGRRTLLDLLNMENEYNSAESALVESVYSCLVASYRIAGTTGLMLREYDPGLRKEMGLPAEPVTECLVDDELEHNRDLDSVDDPCDQCDNSIRKSRTPASGCAGGHNLSVGFDKAGALDPYIVPEKGTPEALDLKIDTSRKEQTIALEKITFKRNSGALTTDARRQLAYVADQLKAADGFFIEVIGHTDTDGSRAYNLKLSKKRARSVCEALVALGVSRETLSWSGKGESEPVADNTTMEGKRKNRRTEFKLTQRVRS</sequence>
<dbReference type="Gene3D" id="3.30.1330.60">
    <property type="entry name" value="OmpA-like domain"/>
    <property type="match status" value="1"/>
</dbReference>
<dbReference type="AlphaFoldDB" id="A0A1G5IZA7"/>
<reference evidence="11 12" key="1">
    <citation type="submission" date="2016-10" db="EMBL/GenBank/DDBJ databases">
        <authorList>
            <person name="de Groot N.N."/>
        </authorList>
    </citation>
    <scope>NUCLEOTIDE SEQUENCE [LARGE SCALE GENOMIC DNA]</scope>
    <source>
        <strain evidence="11 12">AA1</strain>
    </source>
</reference>
<evidence type="ECO:0000256" key="1">
    <source>
        <dbReference type="ARBA" id="ARBA00004442"/>
    </source>
</evidence>
<dbReference type="GO" id="GO:1990281">
    <property type="term" value="C:efflux pump complex"/>
    <property type="evidence" value="ECO:0007669"/>
    <property type="project" value="TreeGrafter"/>
</dbReference>
<keyword evidence="6 8" id="KW-0472">Membrane</keyword>
<gene>
    <name evidence="11" type="ORF">SAMN05216233_12312</name>
</gene>
<dbReference type="PANTHER" id="PTHR30026">
    <property type="entry name" value="OUTER MEMBRANE PROTEIN TOLC"/>
    <property type="match status" value="1"/>
</dbReference>
<name>A0A1G5IZA7_9BACT</name>
<dbReference type="PANTHER" id="PTHR30026:SF22">
    <property type="entry name" value="OUTER MEMBRANE EFFLUX PROTEIN"/>
    <property type="match status" value="1"/>
</dbReference>